<dbReference type="PANTHER" id="PTHR37781:SF1">
    <property type="entry name" value="ADR380WP"/>
    <property type="match status" value="1"/>
</dbReference>
<evidence type="ECO:0000313" key="2">
    <source>
        <dbReference type="EMBL" id="CAF9929616.1"/>
    </source>
</evidence>
<comment type="caution">
    <text evidence="2">The sequence shown here is derived from an EMBL/GenBank/DDBJ whole genome shotgun (WGS) entry which is preliminary data.</text>
</comment>
<evidence type="ECO:0000256" key="1">
    <source>
        <dbReference type="SAM" id="MobiDB-lite"/>
    </source>
</evidence>
<dbReference type="Proteomes" id="UP000664534">
    <property type="component" value="Unassembled WGS sequence"/>
</dbReference>
<organism evidence="2 3">
    <name type="scientific">Imshaugia aleurites</name>
    <dbReference type="NCBI Taxonomy" id="172621"/>
    <lineage>
        <taxon>Eukaryota</taxon>
        <taxon>Fungi</taxon>
        <taxon>Dikarya</taxon>
        <taxon>Ascomycota</taxon>
        <taxon>Pezizomycotina</taxon>
        <taxon>Lecanoromycetes</taxon>
        <taxon>OSLEUM clade</taxon>
        <taxon>Lecanoromycetidae</taxon>
        <taxon>Lecanorales</taxon>
        <taxon>Lecanorineae</taxon>
        <taxon>Parmeliaceae</taxon>
        <taxon>Imshaugia</taxon>
    </lineage>
</organism>
<dbReference type="Pfam" id="PF17110">
    <property type="entry name" value="TFB6"/>
    <property type="match status" value="1"/>
</dbReference>
<protein>
    <submittedName>
        <fullName evidence="2">Uncharacterized protein</fullName>
    </submittedName>
</protein>
<dbReference type="OrthoDB" id="2567806at2759"/>
<proteinExistence type="predicted"/>
<dbReference type="PANTHER" id="PTHR37781">
    <property type="entry name" value="TFIIH COMPLEX SUBUNIT"/>
    <property type="match status" value="1"/>
</dbReference>
<reference evidence="2" key="1">
    <citation type="submission" date="2021-03" db="EMBL/GenBank/DDBJ databases">
        <authorList>
            <person name="Tagirdzhanova G."/>
        </authorList>
    </citation>
    <scope>NUCLEOTIDE SEQUENCE</scope>
</reference>
<accession>A0A8H3FY56</accession>
<dbReference type="InterPro" id="IPR031349">
    <property type="entry name" value="Tfb6"/>
</dbReference>
<feature type="region of interest" description="Disordered" evidence="1">
    <location>
        <begin position="200"/>
        <end position="227"/>
    </location>
</feature>
<dbReference type="AlphaFoldDB" id="A0A8H3FY56"/>
<keyword evidence="3" id="KW-1185">Reference proteome</keyword>
<sequence length="270" mass="29058">MSSASEAPPGGFLLPTLPSPPASTVNSPPAAITILPQPRSAPLKPGSAKESSFIDYVDRKLLGISRQYEKRFNSDFEDEAASEARGYESYGELARDLEGLIDVVWVSGTPSLQTPYLLTIALTLCTCLSPFPFSPRPTFHLLHKLDMAFYSLLQGANAETGEVLPGFQGGRGKLSTTEKVRLRGLVERTRVAAVEVAGRGGSVTDTEGVANPNAEEEDDLTTDDDEDDVMEGMQVDGNHGRWEMEVARVYEKTIVELGLSLDTTGMGGFG</sequence>
<dbReference type="GO" id="GO:0005675">
    <property type="term" value="C:transcription factor TFIIH holo complex"/>
    <property type="evidence" value="ECO:0007669"/>
    <property type="project" value="TreeGrafter"/>
</dbReference>
<name>A0A8H3FY56_9LECA</name>
<gene>
    <name evidence="2" type="ORF">IMSHALPRED_007959</name>
</gene>
<evidence type="ECO:0000313" key="3">
    <source>
        <dbReference type="Proteomes" id="UP000664534"/>
    </source>
</evidence>
<feature type="compositionally biased region" description="Acidic residues" evidence="1">
    <location>
        <begin position="214"/>
        <end position="227"/>
    </location>
</feature>
<feature type="region of interest" description="Disordered" evidence="1">
    <location>
        <begin position="1"/>
        <end position="31"/>
    </location>
</feature>
<dbReference type="EMBL" id="CAJPDT010000054">
    <property type="protein sequence ID" value="CAF9929616.1"/>
    <property type="molecule type" value="Genomic_DNA"/>
</dbReference>